<keyword evidence="3" id="KW-1185">Reference proteome</keyword>
<protein>
    <submittedName>
        <fullName evidence="2">Uncharacterized protein</fullName>
    </submittedName>
</protein>
<sequence>MWREQRHHAGLSSIDPLLAVPREETHDCCRCCHHWKEGERTSWPTYLGRPHSKRGKHQRKKERNETADLE</sequence>
<feature type="compositionally biased region" description="Basic residues" evidence="1">
    <location>
        <begin position="50"/>
        <end position="61"/>
    </location>
</feature>
<dbReference type="AlphaFoldDB" id="A0A7I8KV34"/>
<dbReference type="EMBL" id="LR746271">
    <property type="protein sequence ID" value="CAA7400865.1"/>
    <property type="molecule type" value="Genomic_DNA"/>
</dbReference>
<reference evidence="2" key="1">
    <citation type="submission" date="2020-02" db="EMBL/GenBank/DDBJ databases">
        <authorList>
            <person name="Scholz U."/>
            <person name="Mascher M."/>
            <person name="Fiebig A."/>
        </authorList>
    </citation>
    <scope>NUCLEOTIDE SEQUENCE</scope>
</reference>
<accession>A0A7I8KV34</accession>
<evidence type="ECO:0000313" key="3">
    <source>
        <dbReference type="Proteomes" id="UP000663760"/>
    </source>
</evidence>
<proteinExistence type="predicted"/>
<organism evidence="2 3">
    <name type="scientific">Spirodela intermedia</name>
    <name type="common">Intermediate duckweed</name>
    <dbReference type="NCBI Taxonomy" id="51605"/>
    <lineage>
        <taxon>Eukaryota</taxon>
        <taxon>Viridiplantae</taxon>
        <taxon>Streptophyta</taxon>
        <taxon>Embryophyta</taxon>
        <taxon>Tracheophyta</taxon>
        <taxon>Spermatophyta</taxon>
        <taxon>Magnoliopsida</taxon>
        <taxon>Liliopsida</taxon>
        <taxon>Araceae</taxon>
        <taxon>Lemnoideae</taxon>
        <taxon>Spirodela</taxon>
    </lineage>
</organism>
<name>A0A7I8KV34_SPIIN</name>
<evidence type="ECO:0000256" key="1">
    <source>
        <dbReference type="SAM" id="MobiDB-lite"/>
    </source>
</evidence>
<evidence type="ECO:0000313" key="2">
    <source>
        <dbReference type="EMBL" id="CAA7400865.1"/>
    </source>
</evidence>
<gene>
    <name evidence="2" type="ORF">SI8410_08011543</name>
</gene>
<dbReference type="Proteomes" id="UP000663760">
    <property type="component" value="Chromosome 8"/>
</dbReference>
<feature type="region of interest" description="Disordered" evidence="1">
    <location>
        <begin position="41"/>
        <end position="70"/>
    </location>
</feature>